<dbReference type="EMBL" id="JADOEL010000003">
    <property type="protein sequence ID" value="MBF8177344.1"/>
    <property type="molecule type" value="Genomic_DNA"/>
</dbReference>
<evidence type="ECO:0000259" key="3">
    <source>
        <dbReference type="PROSITE" id="PS51186"/>
    </source>
</evidence>
<gene>
    <name evidence="4" type="ORF">IXC47_06610</name>
</gene>
<dbReference type="InterPro" id="IPR000182">
    <property type="entry name" value="GNAT_dom"/>
</dbReference>
<name>A0ABS0ETG4_9BURK</name>
<keyword evidence="1" id="KW-0808">Transferase</keyword>
<dbReference type="Pfam" id="PF00583">
    <property type="entry name" value="Acetyltransf_1"/>
    <property type="match status" value="1"/>
</dbReference>
<evidence type="ECO:0000313" key="5">
    <source>
        <dbReference type="Proteomes" id="UP000657372"/>
    </source>
</evidence>
<evidence type="ECO:0000256" key="2">
    <source>
        <dbReference type="ARBA" id="ARBA00023315"/>
    </source>
</evidence>
<dbReference type="InterPro" id="IPR016181">
    <property type="entry name" value="Acyl_CoA_acyltransferase"/>
</dbReference>
<evidence type="ECO:0000313" key="4">
    <source>
        <dbReference type="EMBL" id="MBF8177344.1"/>
    </source>
</evidence>
<feature type="domain" description="N-acetyltransferase" evidence="3">
    <location>
        <begin position="2"/>
        <end position="144"/>
    </location>
</feature>
<dbReference type="Proteomes" id="UP000657372">
    <property type="component" value="Unassembled WGS sequence"/>
</dbReference>
<evidence type="ECO:0000256" key="1">
    <source>
        <dbReference type="ARBA" id="ARBA00022679"/>
    </source>
</evidence>
<reference evidence="4 5" key="1">
    <citation type="submission" date="2020-11" db="EMBL/GenBank/DDBJ databases">
        <title>WGS of Herminiimonas contaminans strain Marseille-Q4544 isolated from planarians Schmidtea mediterranea.</title>
        <authorList>
            <person name="Kangale L."/>
        </authorList>
    </citation>
    <scope>NUCLEOTIDE SEQUENCE [LARGE SCALE GENOMIC DNA]</scope>
    <source>
        <strain evidence="4 5">Marseille-Q4544</strain>
    </source>
</reference>
<dbReference type="PROSITE" id="PS51186">
    <property type="entry name" value="GNAT"/>
    <property type="match status" value="1"/>
</dbReference>
<accession>A0ABS0ETG4</accession>
<dbReference type="CDD" id="cd04301">
    <property type="entry name" value="NAT_SF"/>
    <property type="match status" value="1"/>
</dbReference>
<dbReference type="Gene3D" id="3.40.630.30">
    <property type="match status" value="1"/>
</dbReference>
<dbReference type="InterPro" id="IPR050832">
    <property type="entry name" value="Bact_Acetyltransf"/>
</dbReference>
<protein>
    <submittedName>
        <fullName evidence="4">GNAT family N-acetyltransferase</fullName>
    </submittedName>
</protein>
<proteinExistence type="predicted"/>
<dbReference type="RefSeq" id="WP_195875058.1">
    <property type="nucleotide sequence ID" value="NZ_JADOEL010000003.1"/>
</dbReference>
<dbReference type="PANTHER" id="PTHR43877">
    <property type="entry name" value="AMINOALKYLPHOSPHONATE N-ACETYLTRANSFERASE-RELATED-RELATED"/>
    <property type="match status" value="1"/>
</dbReference>
<keyword evidence="5" id="KW-1185">Reference proteome</keyword>
<comment type="caution">
    <text evidence="4">The sequence shown here is derived from an EMBL/GenBank/DDBJ whole genome shotgun (WGS) entry which is preliminary data.</text>
</comment>
<keyword evidence="2" id="KW-0012">Acyltransferase</keyword>
<organism evidence="4 5">
    <name type="scientific">Herminiimonas contaminans</name>
    <dbReference type="NCBI Taxonomy" id="1111140"/>
    <lineage>
        <taxon>Bacteria</taxon>
        <taxon>Pseudomonadati</taxon>
        <taxon>Pseudomonadota</taxon>
        <taxon>Betaproteobacteria</taxon>
        <taxon>Burkholderiales</taxon>
        <taxon>Oxalobacteraceae</taxon>
        <taxon>Herminiimonas</taxon>
    </lineage>
</organism>
<dbReference type="SUPFAM" id="SSF55729">
    <property type="entry name" value="Acyl-CoA N-acyltransferases (Nat)"/>
    <property type="match status" value="1"/>
</dbReference>
<sequence>MFSLRPMTIDDYDAVMTLMQQTPGISLRDADSRENIARYLARNPGHSLVALSGEDIVGCIMSGHDGRRGYLQHLLVHPGHRRLGIANALVERCLAALQEIGIHKSHIDVLRENEIGAAYWRSQGWQLRTDIDRYSFISSDNKNT</sequence>